<evidence type="ECO:0000256" key="3">
    <source>
        <dbReference type="ARBA" id="ARBA00022842"/>
    </source>
</evidence>
<dbReference type="GO" id="GO:0003824">
    <property type="term" value="F:catalytic activity"/>
    <property type="evidence" value="ECO:0007669"/>
    <property type="project" value="InterPro"/>
</dbReference>
<accession>A0A427YXA1</accession>
<gene>
    <name evidence="7" type="ORF">EHS25_000801</name>
</gene>
<feature type="binding site" evidence="4">
    <location>
        <position position="50"/>
    </location>
    <ligand>
        <name>substrate</name>
    </ligand>
</feature>
<keyword evidence="2 5" id="KW-0479">Metal-binding</keyword>
<evidence type="ECO:0000313" key="8">
    <source>
        <dbReference type="Proteomes" id="UP000279259"/>
    </source>
</evidence>
<dbReference type="Gene3D" id="3.20.20.60">
    <property type="entry name" value="Phosphoenolpyruvate-binding domains"/>
    <property type="match status" value="1"/>
</dbReference>
<evidence type="ECO:0000256" key="5">
    <source>
        <dbReference type="PIRSR" id="PIRSR015582-2"/>
    </source>
</evidence>
<feature type="binding site" evidence="5">
    <location>
        <position position="116"/>
    </location>
    <ligand>
        <name>Mg(2+)</name>
        <dbReference type="ChEBI" id="CHEBI:18420"/>
    </ligand>
</feature>
<sequence length="272" mass="30141">MIEKSLDSHADSVCYDLEDSVTPGKKADARRLVSELLNGQRRPRGEVMARINAVGTGYEEHDLDEVLRTRHVEAIALPKTNSPDHVEWVVSMIERLSPREKRRGGKSPIRIIGMIESGEAMVRIKEIAGSGEGYLDGLLPGELLYPRSKLVTTAKAFGLQAIDLVCVNYKDLDVLRDESEEGRRLGFDGKQAIHPAQVEVIHSAYSPAKRSVDVLKAARVRFSFEHHDKLGKGSYALDGMMIDAPVYKQAIKVLVKAEAAGMEIPRITEEDI</sequence>
<evidence type="ECO:0000313" key="7">
    <source>
        <dbReference type="EMBL" id="RSH95709.1"/>
    </source>
</evidence>
<dbReference type="InterPro" id="IPR040442">
    <property type="entry name" value="Pyrv_kinase-like_dom_sf"/>
</dbReference>
<keyword evidence="3 5" id="KW-0460">Magnesium</keyword>
<dbReference type="InterPro" id="IPR005000">
    <property type="entry name" value="Aldolase/citrate-lyase_domain"/>
</dbReference>
<name>A0A427YXA1_9TREE</name>
<dbReference type="EMBL" id="RSCD01000001">
    <property type="protein sequence ID" value="RSH95709.1"/>
    <property type="molecule type" value="Genomic_DNA"/>
</dbReference>
<comment type="cofactor">
    <cofactor evidence="1">
        <name>Mg(2+)</name>
        <dbReference type="ChEBI" id="CHEBI:18420"/>
    </cofactor>
</comment>
<proteinExistence type="predicted"/>
<keyword evidence="8" id="KW-1185">Reference proteome</keyword>
<protein>
    <recommendedName>
        <fullName evidence="6">HpcH/HpaI aldolase/citrate lyase domain-containing protein</fullName>
    </recommendedName>
</protein>
<dbReference type="PANTHER" id="PTHR32308">
    <property type="entry name" value="LYASE BETA SUBUNIT, PUTATIVE (AFU_ORTHOLOGUE AFUA_4G13030)-RELATED"/>
    <property type="match status" value="1"/>
</dbReference>
<dbReference type="AlphaFoldDB" id="A0A427YXA1"/>
<reference evidence="7 8" key="1">
    <citation type="submission" date="2018-11" db="EMBL/GenBank/DDBJ databases">
        <title>Genome sequence of Saitozyma podzolica DSM 27192.</title>
        <authorList>
            <person name="Aliyu H."/>
            <person name="Gorte O."/>
            <person name="Ochsenreither K."/>
        </authorList>
    </citation>
    <scope>NUCLEOTIDE SEQUENCE [LARGE SCALE GENOMIC DNA]</scope>
    <source>
        <strain evidence="7 8">DSM 27192</strain>
    </source>
</reference>
<feature type="domain" description="HpcH/HpaI aldolase/citrate lyase" evidence="6">
    <location>
        <begin position="142"/>
        <end position="195"/>
    </location>
</feature>
<organism evidence="7 8">
    <name type="scientific">Saitozyma podzolica</name>
    <dbReference type="NCBI Taxonomy" id="1890683"/>
    <lineage>
        <taxon>Eukaryota</taxon>
        <taxon>Fungi</taxon>
        <taxon>Dikarya</taxon>
        <taxon>Basidiomycota</taxon>
        <taxon>Agaricomycotina</taxon>
        <taxon>Tremellomycetes</taxon>
        <taxon>Tremellales</taxon>
        <taxon>Trimorphomycetaceae</taxon>
        <taxon>Saitozyma</taxon>
    </lineage>
</organism>
<dbReference type="InterPro" id="IPR015813">
    <property type="entry name" value="Pyrv/PenolPyrv_kinase-like_dom"/>
</dbReference>
<dbReference type="GO" id="GO:0006107">
    <property type="term" value="P:oxaloacetate metabolic process"/>
    <property type="evidence" value="ECO:0007669"/>
    <property type="project" value="TreeGrafter"/>
</dbReference>
<evidence type="ECO:0000256" key="1">
    <source>
        <dbReference type="ARBA" id="ARBA00001946"/>
    </source>
</evidence>
<feature type="binding site" evidence="5">
    <location>
        <position position="136"/>
    </location>
    <ligand>
        <name>Mg(2+)</name>
        <dbReference type="ChEBI" id="CHEBI:18420"/>
    </ligand>
</feature>
<dbReference type="Proteomes" id="UP000279259">
    <property type="component" value="Unassembled WGS sequence"/>
</dbReference>
<dbReference type="GO" id="GO:0000287">
    <property type="term" value="F:magnesium ion binding"/>
    <property type="evidence" value="ECO:0007669"/>
    <property type="project" value="TreeGrafter"/>
</dbReference>
<dbReference type="OrthoDB" id="1773at2759"/>
<dbReference type="Pfam" id="PF03328">
    <property type="entry name" value="HpcH_HpaI"/>
    <property type="match status" value="2"/>
</dbReference>
<feature type="domain" description="HpcH/HpaI aldolase/citrate lyase" evidence="6">
    <location>
        <begin position="1"/>
        <end position="130"/>
    </location>
</feature>
<evidence type="ECO:0000256" key="4">
    <source>
        <dbReference type="PIRSR" id="PIRSR015582-1"/>
    </source>
</evidence>
<comment type="caution">
    <text evidence="7">The sequence shown here is derived from an EMBL/GenBank/DDBJ whole genome shotgun (WGS) entry which is preliminary data.</text>
</comment>
<dbReference type="STRING" id="1890683.A0A427YXA1"/>
<evidence type="ECO:0000259" key="6">
    <source>
        <dbReference type="Pfam" id="PF03328"/>
    </source>
</evidence>
<dbReference type="PANTHER" id="PTHR32308:SF0">
    <property type="entry name" value="HPCH_HPAI ALDOLASE_CITRATE LYASE DOMAIN-CONTAINING PROTEIN"/>
    <property type="match status" value="1"/>
</dbReference>
<feature type="binding site" evidence="4">
    <location>
        <position position="116"/>
    </location>
    <ligand>
        <name>substrate</name>
    </ligand>
</feature>
<dbReference type="SUPFAM" id="SSF51621">
    <property type="entry name" value="Phosphoenolpyruvate/pyruvate domain"/>
    <property type="match status" value="1"/>
</dbReference>
<evidence type="ECO:0000256" key="2">
    <source>
        <dbReference type="ARBA" id="ARBA00022723"/>
    </source>
</evidence>
<dbReference type="PIRSF" id="PIRSF015582">
    <property type="entry name" value="Cit_lyase_B"/>
    <property type="match status" value="1"/>
</dbReference>
<dbReference type="InterPro" id="IPR011206">
    <property type="entry name" value="Citrate_lyase_beta/mcl1/mcl2"/>
</dbReference>